<keyword evidence="2" id="KW-1185">Reference proteome</keyword>
<evidence type="ECO:0000313" key="2">
    <source>
        <dbReference type="Proteomes" id="UP000315995"/>
    </source>
</evidence>
<protein>
    <submittedName>
        <fullName evidence="1">YbhB/YbcL family Raf kinase inhibitor-like protein</fullName>
    </submittedName>
</protein>
<dbReference type="AlphaFoldDB" id="A0A4Y6PQA5"/>
<accession>A0A4Y6PQA5</accession>
<dbReference type="Proteomes" id="UP000315995">
    <property type="component" value="Chromosome"/>
</dbReference>
<sequence length="188" mass="21392">MPRIPPEANLKMLVMESRFTRVAREATTGRAGGENMEIRSESFDDNSFIPKRFTCDGEDVSPPLFWSQGPEGTRSYLILCEDPDAPRGTFHHWGVYDIPTDQTSLMEGLPPRTEDDGLKQAENDFNTIGYQGPCPPKQDGPHRYYFRVWALKIANLEFESTPTIPELKRMARPHLCAEAEIVGLYNRE</sequence>
<organism evidence="1 2">
    <name type="scientific">Persicimonas caeni</name>
    <dbReference type="NCBI Taxonomy" id="2292766"/>
    <lineage>
        <taxon>Bacteria</taxon>
        <taxon>Deltaproteobacteria</taxon>
        <taxon>Bradymonadales</taxon>
        <taxon>Bradymonadaceae</taxon>
        <taxon>Persicimonas</taxon>
    </lineage>
</organism>
<dbReference type="InterPro" id="IPR036610">
    <property type="entry name" value="PEBP-like_sf"/>
</dbReference>
<dbReference type="Gene3D" id="3.90.280.10">
    <property type="entry name" value="PEBP-like"/>
    <property type="match status" value="1"/>
</dbReference>
<gene>
    <name evidence="1" type="ORF">FIV42_05945</name>
</gene>
<dbReference type="InterPro" id="IPR008914">
    <property type="entry name" value="PEBP"/>
</dbReference>
<dbReference type="PANTHER" id="PTHR30289">
    <property type="entry name" value="UNCHARACTERIZED PROTEIN YBCL-RELATED"/>
    <property type="match status" value="1"/>
</dbReference>
<reference evidence="1 2" key="1">
    <citation type="submission" date="2019-06" db="EMBL/GenBank/DDBJ databases">
        <title>Persicimonas caeni gen. nov., sp. nov., a predatory bacterium isolated from solar saltern.</title>
        <authorList>
            <person name="Wang S."/>
        </authorList>
    </citation>
    <scope>NUCLEOTIDE SEQUENCE [LARGE SCALE GENOMIC DNA]</scope>
    <source>
        <strain evidence="1 2">YN101</strain>
    </source>
</reference>
<name>A0A4Y6PQA5_PERCE</name>
<dbReference type="CDD" id="cd00865">
    <property type="entry name" value="PEBP_bact_arch"/>
    <property type="match status" value="1"/>
</dbReference>
<dbReference type="InterPro" id="IPR005247">
    <property type="entry name" value="YbhB_YbcL/LppC-like"/>
</dbReference>
<dbReference type="EMBL" id="CP041186">
    <property type="protein sequence ID" value="QDG50289.1"/>
    <property type="molecule type" value="Genomic_DNA"/>
</dbReference>
<dbReference type="Pfam" id="PF01161">
    <property type="entry name" value="PBP"/>
    <property type="match status" value="1"/>
</dbReference>
<accession>A0A5B8Y0U4</accession>
<dbReference type="SUPFAM" id="SSF49777">
    <property type="entry name" value="PEBP-like"/>
    <property type="match status" value="1"/>
</dbReference>
<dbReference type="PANTHER" id="PTHR30289:SF1">
    <property type="entry name" value="PEBP (PHOSPHATIDYLETHANOLAMINE-BINDING PROTEIN) FAMILY PROTEIN"/>
    <property type="match status" value="1"/>
</dbReference>
<proteinExistence type="predicted"/>
<dbReference type="NCBIfam" id="TIGR00481">
    <property type="entry name" value="YbhB/YbcL family Raf kinase inhibitor-like protein"/>
    <property type="match status" value="1"/>
</dbReference>
<evidence type="ECO:0000313" key="1">
    <source>
        <dbReference type="EMBL" id="QDG50289.1"/>
    </source>
</evidence>
<dbReference type="OrthoDB" id="9797506at2"/>